<evidence type="ECO:0000256" key="6">
    <source>
        <dbReference type="ARBA" id="ARBA00013950"/>
    </source>
</evidence>
<protein>
    <recommendedName>
        <fullName evidence="6 10">Riboflavin synthase</fullName>
        <ecNumber evidence="5 10">2.5.1.9</ecNumber>
    </recommendedName>
</protein>
<comment type="subunit">
    <text evidence="4">Homotrimer.</text>
</comment>
<evidence type="ECO:0000313" key="14">
    <source>
        <dbReference type="Proteomes" id="UP000824162"/>
    </source>
</evidence>
<dbReference type="PANTHER" id="PTHR21098:SF12">
    <property type="entry name" value="RIBOFLAVIN SYNTHASE"/>
    <property type="match status" value="1"/>
</dbReference>
<feature type="repeat" description="Lumazine-binding" evidence="11">
    <location>
        <begin position="1"/>
        <end position="92"/>
    </location>
</feature>
<comment type="caution">
    <text evidence="13">The sequence shown here is derived from an EMBL/GenBank/DDBJ whole genome shotgun (WGS) entry which is preliminary data.</text>
</comment>
<evidence type="ECO:0000256" key="2">
    <source>
        <dbReference type="ARBA" id="ARBA00002803"/>
    </source>
</evidence>
<evidence type="ECO:0000256" key="8">
    <source>
        <dbReference type="ARBA" id="ARBA00022679"/>
    </source>
</evidence>
<dbReference type="InterPro" id="IPR023366">
    <property type="entry name" value="ATP_synth_asu-like_sf"/>
</dbReference>
<proteinExistence type="predicted"/>
<feature type="domain" description="Lumazine-binding" evidence="12">
    <location>
        <begin position="1"/>
        <end position="92"/>
    </location>
</feature>
<keyword evidence="8 13" id="KW-0808">Transferase</keyword>
<reference evidence="13" key="2">
    <citation type="submission" date="2021-04" db="EMBL/GenBank/DDBJ databases">
        <authorList>
            <person name="Gilroy R."/>
        </authorList>
    </citation>
    <scope>NUCLEOTIDE SEQUENCE</scope>
    <source>
        <strain evidence="13">5790</strain>
    </source>
</reference>
<dbReference type="FunFam" id="2.40.30.20:FF:000003">
    <property type="entry name" value="Riboflavin synthase, alpha subunit"/>
    <property type="match status" value="1"/>
</dbReference>
<dbReference type="PROSITE" id="PS51177">
    <property type="entry name" value="LUMAZINE_BIND"/>
    <property type="match status" value="2"/>
</dbReference>
<evidence type="ECO:0000256" key="11">
    <source>
        <dbReference type="PROSITE-ProRule" id="PRU00524"/>
    </source>
</evidence>
<evidence type="ECO:0000256" key="7">
    <source>
        <dbReference type="ARBA" id="ARBA00022619"/>
    </source>
</evidence>
<dbReference type="Proteomes" id="UP000824162">
    <property type="component" value="Unassembled WGS sequence"/>
</dbReference>
<feature type="repeat" description="Lumazine-binding" evidence="11">
    <location>
        <begin position="93"/>
        <end position="189"/>
    </location>
</feature>
<keyword evidence="9" id="KW-0677">Repeat</keyword>
<dbReference type="GO" id="GO:0009231">
    <property type="term" value="P:riboflavin biosynthetic process"/>
    <property type="evidence" value="ECO:0007669"/>
    <property type="project" value="UniProtKB-KW"/>
</dbReference>
<dbReference type="InterPro" id="IPR026017">
    <property type="entry name" value="Lumazine-bd_dom"/>
</dbReference>
<dbReference type="NCBIfam" id="NF009566">
    <property type="entry name" value="PRK13020.1"/>
    <property type="match status" value="1"/>
</dbReference>
<dbReference type="AlphaFoldDB" id="A0A9D1PT38"/>
<sequence>MFTGIVEETGAVSAISSGTLSVSADIVLEDLKIGDSVAVNGVCLTVTALDADGFGADVMHETLNRSALGGLRPGSAVNLERAMPASGRFGGHIVTGHIDGLGRIIKTRRDGNAVWFRIKAEPGIMRYVVEKGSVAVDGISLTVAEVKDGAFSVSVIPHTMGATALAQKGEGAYVNLENDILAKYVEKLCGSAPGAGTGITRELLERYGF</sequence>
<evidence type="ECO:0000256" key="10">
    <source>
        <dbReference type="NCBIfam" id="TIGR00187"/>
    </source>
</evidence>
<feature type="domain" description="Lumazine-binding" evidence="12">
    <location>
        <begin position="93"/>
        <end position="189"/>
    </location>
</feature>
<keyword evidence="7" id="KW-0686">Riboflavin biosynthesis</keyword>
<dbReference type="SUPFAM" id="SSF63380">
    <property type="entry name" value="Riboflavin synthase domain-like"/>
    <property type="match status" value="2"/>
</dbReference>
<evidence type="ECO:0000313" key="13">
    <source>
        <dbReference type="EMBL" id="HIV86425.1"/>
    </source>
</evidence>
<evidence type="ECO:0000256" key="4">
    <source>
        <dbReference type="ARBA" id="ARBA00011233"/>
    </source>
</evidence>
<dbReference type="InterPro" id="IPR001783">
    <property type="entry name" value="Lumazine-bd"/>
</dbReference>
<evidence type="ECO:0000259" key="12">
    <source>
        <dbReference type="PROSITE" id="PS51177"/>
    </source>
</evidence>
<evidence type="ECO:0000256" key="1">
    <source>
        <dbReference type="ARBA" id="ARBA00000968"/>
    </source>
</evidence>
<dbReference type="CDD" id="cd00402">
    <property type="entry name" value="Riboflavin_synthase_like"/>
    <property type="match status" value="1"/>
</dbReference>
<accession>A0A9D1PT38</accession>
<dbReference type="GO" id="GO:0004746">
    <property type="term" value="F:riboflavin synthase activity"/>
    <property type="evidence" value="ECO:0007669"/>
    <property type="project" value="UniProtKB-UniRule"/>
</dbReference>
<dbReference type="NCBIfam" id="NF006767">
    <property type="entry name" value="PRK09289.1"/>
    <property type="match status" value="1"/>
</dbReference>
<gene>
    <name evidence="13" type="ORF">H9900_06435</name>
</gene>
<dbReference type="PIRSF" id="PIRSF000498">
    <property type="entry name" value="Riboflavin_syn_A"/>
    <property type="match status" value="1"/>
</dbReference>
<dbReference type="Pfam" id="PF00677">
    <property type="entry name" value="Lum_binding"/>
    <property type="match status" value="2"/>
</dbReference>
<reference evidence="13" key="1">
    <citation type="journal article" date="2021" name="PeerJ">
        <title>Extensive microbial diversity within the chicken gut microbiome revealed by metagenomics and culture.</title>
        <authorList>
            <person name="Gilroy R."/>
            <person name="Ravi A."/>
            <person name="Getino M."/>
            <person name="Pursley I."/>
            <person name="Horton D.L."/>
            <person name="Alikhan N.F."/>
            <person name="Baker D."/>
            <person name="Gharbi K."/>
            <person name="Hall N."/>
            <person name="Watson M."/>
            <person name="Adriaenssens E.M."/>
            <person name="Foster-Nyarko E."/>
            <person name="Jarju S."/>
            <person name="Secka A."/>
            <person name="Antonio M."/>
            <person name="Oren A."/>
            <person name="Chaudhuri R.R."/>
            <person name="La Ragione R."/>
            <person name="Hildebrand F."/>
            <person name="Pallen M.J."/>
        </authorList>
    </citation>
    <scope>NUCLEOTIDE SEQUENCE</scope>
    <source>
        <strain evidence="13">5790</strain>
    </source>
</reference>
<comment type="catalytic activity">
    <reaction evidence="1">
        <text>2 6,7-dimethyl-8-(1-D-ribityl)lumazine + H(+) = 5-amino-6-(D-ribitylamino)uracil + riboflavin</text>
        <dbReference type="Rhea" id="RHEA:20772"/>
        <dbReference type="ChEBI" id="CHEBI:15378"/>
        <dbReference type="ChEBI" id="CHEBI:15934"/>
        <dbReference type="ChEBI" id="CHEBI:57986"/>
        <dbReference type="ChEBI" id="CHEBI:58201"/>
        <dbReference type="EC" id="2.5.1.9"/>
    </reaction>
</comment>
<organism evidence="13 14">
    <name type="scientific">Candidatus Monoglobus merdigallinarum</name>
    <dbReference type="NCBI Taxonomy" id="2838698"/>
    <lineage>
        <taxon>Bacteria</taxon>
        <taxon>Bacillati</taxon>
        <taxon>Bacillota</taxon>
        <taxon>Clostridia</taxon>
        <taxon>Monoglobales</taxon>
        <taxon>Monoglobaceae</taxon>
        <taxon>Monoglobus</taxon>
    </lineage>
</organism>
<dbReference type="NCBIfam" id="TIGR00187">
    <property type="entry name" value="ribE"/>
    <property type="match status" value="1"/>
</dbReference>
<dbReference type="InterPro" id="IPR017938">
    <property type="entry name" value="Riboflavin_synthase-like_b-brl"/>
</dbReference>
<dbReference type="FunFam" id="2.40.30.20:FF:000004">
    <property type="entry name" value="Riboflavin synthase, alpha subunit"/>
    <property type="match status" value="1"/>
</dbReference>
<comment type="pathway">
    <text evidence="3">Cofactor biosynthesis; riboflavin biosynthesis; riboflavin from 2-hydroxy-3-oxobutyl phosphate and 5-amino-6-(D-ribitylamino)uracil: step 2/2.</text>
</comment>
<evidence type="ECO:0000256" key="5">
    <source>
        <dbReference type="ARBA" id="ARBA00012827"/>
    </source>
</evidence>
<dbReference type="PANTHER" id="PTHR21098">
    <property type="entry name" value="RIBOFLAVIN SYNTHASE ALPHA CHAIN"/>
    <property type="match status" value="1"/>
</dbReference>
<evidence type="ECO:0000256" key="9">
    <source>
        <dbReference type="ARBA" id="ARBA00022737"/>
    </source>
</evidence>
<dbReference type="EMBL" id="DXIJ01000137">
    <property type="protein sequence ID" value="HIV86425.1"/>
    <property type="molecule type" value="Genomic_DNA"/>
</dbReference>
<dbReference type="EC" id="2.5.1.9" evidence="5 10"/>
<dbReference type="Gene3D" id="2.40.30.20">
    <property type="match status" value="2"/>
</dbReference>
<evidence type="ECO:0000256" key="3">
    <source>
        <dbReference type="ARBA" id="ARBA00004887"/>
    </source>
</evidence>
<name>A0A9D1PT38_9FIRM</name>
<comment type="function">
    <text evidence="2">Catalyzes the dismutation of two molecules of 6,7-dimethyl-8-ribityllumazine, resulting in the formation of riboflavin and 5-amino-6-(D-ribitylamino)uracil.</text>
</comment>